<proteinExistence type="inferred from homology"/>
<comment type="similarity">
    <text evidence="1">Belongs to the universal stress protein A family.</text>
</comment>
<reference evidence="3 4" key="1">
    <citation type="submission" date="2018-10" db="EMBL/GenBank/DDBJ databases">
        <title>Genomic Encyclopedia of Archaeal and Bacterial Type Strains, Phase II (KMG-II): from individual species to whole genera.</title>
        <authorList>
            <person name="Goeker M."/>
        </authorList>
    </citation>
    <scope>NUCLEOTIDE SEQUENCE [LARGE SCALE GENOMIC DNA]</scope>
    <source>
        <strain evidence="3 4">DSM 14954</strain>
    </source>
</reference>
<dbReference type="PANTHER" id="PTHR46268:SF6">
    <property type="entry name" value="UNIVERSAL STRESS PROTEIN UP12"/>
    <property type="match status" value="1"/>
</dbReference>
<comment type="caution">
    <text evidence="3">The sequence shown here is derived from an EMBL/GenBank/DDBJ whole genome shotgun (WGS) entry which is preliminary data.</text>
</comment>
<organism evidence="3 4">
    <name type="scientific">Solirubrobacter pauli</name>
    <dbReference type="NCBI Taxonomy" id="166793"/>
    <lineage>
        <taxon>Bacteria</taxon>
        <taxon>Bacillati</taxon>
        <taxon>Actinomycetota</taxon>
        <taxon>Thermoleophilia</taxon>
        <taxon>Solirubrobacterales</taxon>
        <taxon>Solirubrobacteraceae</taxon>
        <taxon>Solirubrobacter</taxon>
    </lineage>
</organism>
<keyword evidence="4" id="KW-1185">Reference proteome</keyword>
<accession>A0A660LBQ9</accession>
<sequence length="127" mass="13466">MLRYRHVLIAFDGSPESALVLEHAVALAHVTRARLAIVALAPRPAWSVRDALEAQLRAAADGVPDDLEVTTRLLEGDPAHELLRAAREGDHDAIILGANGFADRVVHDAAVPVILIHSPGEGPDLAA</sequence>
<dbReference type="PANTHER" id="PTHR46268">
    <property type="entry name" value="STRESS RESPONSE PROTEIN NHAX"/>
    <property type="match status" value="1"/>
</dbReference>
<dbReference type="InterPro" id="IPR006016">
    <property type="entry name" value="UspA"/>
</dbReference>
<dbReference type="Gene3D" id="3.40.50.12370">
    <property type="match status" value="1"/>
</dbReference>
<dbReference type="AlphaFoldDB" id="A0A660LBQ9"/>
<dbReference type="CDD" id="cd00293">
    <property type="entry name" value="USP-like"/>
    <property type="match status" value="1"/>
</dbReference>
<name>A0A660LBQ9_9ACTN</name>
<evidence type="ECO:0000313" key="4">
    <source>
        <dbReference type="Proteomes" id="UP000278962"/>
    </source>
</evidence>
<dbReference type="Proteomes" id="UP000278962">
    <property type="component" value="Unassembled WGS sequence"/>
</dbReference>
<feature type="domain" description="UspA" evidence="2">
    <location>
        <begin position="4"/>
        <end position="116"/>
    </location>
</feature>
<gene>
    <name evidence="3" type="ORF">C8N24_1668</name>
</gene>
<dbReference type="SUPFAM" id="SSF52402">
    <property type="entry name" value="Adenine nucleotide alpha hydrolases-like"/>
    <property type="match status" value="1"/>
</dbReference>
<dbReference type="Pfam" id="PF00582">
    <property type="entry name" value="Usp"/>
    <property type="match status" value="1"/>
</dbReference>
<evidence type="ECO:0000259" key="2">
    <source>
        <dbReference type="Pfam" id="PF00582"/>
    </source>
</evidence>
<dbReference type="EMBL" id="RBIL01000001">
    <property type="protein sequence ID" value="RKQ91836.1"/>
    <property type="molecule type" value="Genomic_DNA"/>
</dbReference>
<dbReference type="RefSeq" id="WP_170178935.1">
    <property type="nucleotide sequence ID" value="NZ_RBIL01000001.1"/>
</dbReference>
<evidence type="ECO:0000313" key="3">
    <source>
        <dbReference type="EMBL" id="RKQ91836.1"/>
    </source>
</evidence>
<evidence type="ECO:0000256" key="1">
    <source>
        <dbReference type="ARBA" id="ARBA00008791"/>
    </source>
</evidence>
<protein>
    <submittedName>
        <fullName evidence="3">Universal stress protein family protein</fullName>
    </submittedName>
</protein>